<dbReference type="RefSeq" id="WP_084113238.1">
    <property type="nucleotide sequence ID" value="NZ_FWXH01000002.1"/>
</dbReference>
<reference evidence="2 3" key="1">
    <citation type="submission" date="2017-04" db="EMBL/GenBank/DDBJ databases">
        <authorList>
            <person name="Afonso C.L."/>
            <person name="Miller P.J."/>
            <person name="Scott M.A."/>
            <person name="Spackman E."/>
            <person name="Goraichik I."/>
            <person name="Dimitrov K.M."/>
            <person name="Suarez D.L."/>
            <person name="Swayne D.E."/>
        </authorList>
    </citation>
    <scope>NUCLEOTIDE SEQUENCE [LARGE SCALE GENOMIC DNA]</scope>
    <source>
        <strain evidence="2 3">DSM 12555</strain>
    </source>
</reference>
<dbReference type="EMBL" id="FWXH01000002">
    <property type="protein sequence ID" value="SMC15990.1"/>
    <property type="molecule type" value="Genomic_DNA"/>
</dbReference>
<gene>
    <name evidence="2" type="ORF">SAMN02745134_00005</name>
</gene>
<name>A0A1W1WWP4_9CLOT</name>
<proteinExistence type="predicted"/>
<dbReference type="PANTHER" id="PTHR43798:SF6">
    <property type="entry name" value="HYDROLASE, PUTATIVE (AFU_ORTHOLOGUE AFUA_4G13070)-RELATED"/>
    <property type="match status" value="1"/>
</dbReference>
<dbReference type="InterPro" id="IPR050266">
    <property type="entry name" value="AB_hydrolase_sf"/>
</dbReference>
<evidence type="ECO:0000313" key="2">
    <source>
        <dbReference type="EMBL" id="SMC15990.1"/>
    </source>
</evidence>
<dbReference type="Gene3D" id="3.40.50.1820">
    <property type="entry name" value="alpha/beta hydrolase"/>
    <property type="match status" value="1"/>
</dbReference>
<organism evidence="2 3">
    <name type="scientific">Clostridium acidisoli DSM 12555</name>
    <dbReference type="NCBI Taxonomy" id="1121291"/>
    <lineage>
        <taxon>Bacteria</taxon>
        <taxon>Bacillati</taxon>
        <taxon>Bacillota</taxon>
        <taxon>Clostridia</taxon>
        <taxon>Eubacteriales</taxon>
        <taxon>Clostridiaceae</taxon>
        <taxon>Clostridium</taxon>
    </lineage>
</organism>
<feature type="domain" description="AB hydrolase-1" evidence="1">
    <location>
        <begin position="20"/>
        <end position="253"/>
    </location>
</feature>
<dbReference type="OrthoDB" id="9775557at2"/>
<dbReference type="InterPro" id="IPR000073">
    <property type="entry name" value="AB_hydrolase_1"/>
</dbReference>
<dbReference type="SUPFAM" id="SSF53474">
    <property type="entry name" value="alpha/beta-Hydrolases"/>
    <property type="match status" value="1"/>
</dbReference>
<protein>
    <submittedName>
        <fullName evidence="2">Pimeloyl-ACP methyl ester carboxylesterase</fullName>
    </submittedName>
</protein>
<evidence type="ECO:0000313" key="3">
    <source>
        <dbReference type="Proteomes" id="UP000192468"/>
    </source>
</evidence>
<dbReference type="PANTHER" id="PTHR43798">
    <property type="entry name" value="MONOACYLGLYCEROL LIPASE"/>
    <property type="match status" value="1"/>
</dbReference>
<keyword evidence="3" id="KW-1185">Reference proteome</keyword>
<dbReference type="STRING" id="1121291.SAMN02745134_00005"/>
<dbReference type="AlphaFoldDB" id="A0A1W1WWP4"/>
<sequence>MKRKIKNVLINYEIIGEGIPIIMLHGYCVDHRLMLGCMENVKSIKKDYKRIYIDLPGMGASESAEWITNSDIMLDIIIDFIKEIIPDENFLIAGNSYGAYLLAGVIYKMEDRVDGALLICPLLIPDYRKRNVPEHVILVEDKMLLSKLTLEEGEDFNSSAVVQSERIYERYQNEILSGVKVANNEFLENLMENGYGLSFDADKMNKKFDKPSIILLGRQDDCMGYKDAWNILENFSRATFAVLDRAGHNLQIEQEELFNSLINEWISRVKEQQ</sequence>
<accession>A0A1W1WWP4</accession>
<dbReference type="Pfam" id="PF00561">
    <property type="entry name" value="Abhydrolase_1"/>
    <property type="match status" value="1"/>
</dbReference>
<evidence type="ECO:0000259" key="1">
    <source>
        <dbReference type="Pfam" id="PF00561"/>
    </source>
</evidence>
<dbReference type="InterPro" id="IPR029058">
    <property type="entry name" value="AB_hydrolase_fold"/>
</dbReference>
<dbReference type="Proteomes" id="UP000192468">
    <property type="component" value="Unassembled WGS sequence"/>
</dbReference>